<dbReference type="GO" id="GO:0003676">
    <property type="term" value="F:nucleic acid binding"/>
    <property type="evidence" value="ECO:0007669"/>
    <property type="project" value="InterPro"/>
</dbReference>
<dbReference type="GO" id="GO:0005655">
    <property type="term" value="C:nucleolar ribonuclease P complex"/>
    <property type="evidence" value="ECO:0007669"/>
    <property type="project" value="InterPro"/>
</dbReference>
<keyword evidence="2" id="KW-0819">tRNA processing</keyword>
<reference evidence="4 5" key="1">
    <citation type="submission" date="2023-03" db="EMBL/GenBank/DDBJ databases">
        <title>High recombination rates correlate with genetic variation in Cardiocondyla obscurior ants.</title>
        <authorList>
            <person name="Errbii M."/>
        </authorList>
    </citation>
    <scope>NUCLEOTIDE SEQUENCE [LARGE SCALE GENOMIC DNA]</scope>
    <source>
        <strain evidence="4">Alpha-2009</strain>
        <tissue evidence="4">Whole body</tissue>
    </source>
</reference>
<gene>
    <name evidence="4" type="ORF">PUN28_007402</name>
</gene>
<proteinExistence type="predicted"/>
<dbReference type="EMBL" id="JADYXP020000006">
    <property type="protein sequence ID" value="KAL0122650.1"/>
    <property type="molecule type" value="Genomic_DNA"/>
</dbReference>
<dbReference type="PANTHER" id="PTHR15314:SF1">
    <property type="entry name" value="RIBONUCLEASE P PROTEIN SUBUNIT P20"/>
    <property type="match status" value="1"/>
</dbReference>
<dbReference type="Proteomes" id="UP001430953">
    <property type="component" value="Unassembled WGS sequence"/>
</dbReference>
<evidence type="ECO:0000256" key="2">
    <source>
        <dbReference type="ARBA" id="ARBA00022694"/>
    </source>
</evidence>
<name>A0AAW2G5B5_9HYME</name>
<dbReference type="AlphaFoldDB" id="A0AAW2G5B5"/>
<comment type="subcellular location">
    <subcellularLocation>
        <location evidence="1">Nucleus</location>
        <location evidence="1">Nucleolus</location>
    </subcellularLocation>
</comment>
<dbReference type="Gene3D" id="3.30.110.20">
    <property type="entry name" value="Alba-like domain"/>
    <property type="match status" value="1"/>
</dbReference>
<protein>
    <submittedName>
        <fullName evidence="4">Uncharacterized protein</fullName>
    </submittedName>
</protein>
<dbReference type="Pfam" id="PF12328">
    <property type="entry name" value="Rpp20"/>
    <property type="match status" value="1"/>
</dbReference>
<accession>A0AAW2G5B5</accession>
<dbReference type="PANTHER" id="PTHR15314">
    <property type="entry name" value="RIBONUCLEASE P PROTEIN SUBUNIT P20"/>
    <property type="match status" value="1"/>
</dbReference>
<dbReference type="InterPro" id="IPR014612">
    <property type="entry name" value="Pop7/Rpp20"/>
</dbReference>
<dbReference type="GO" id="GO:0001682">
    <property type="term" value="P:tRNA 5'-leader removal"/>
    <property type="evidence" value="ECO:0007669"/>
    <property type="project" value="InterPro"/>
</dbReference>
<keyword evidence="5" id="KW-1185">Reference proteome</keyword>
<keyword evidence="3" id="KW-0539">Nucleus</keyword>
<evidence type="ECO:0000256" key="3">
    <source>
        <dbReference type="ARBA" id="ARBA00023242"/>
    </source>
</evidence>
<evidence type="ECO:0000313" key="4">
    <source>
        <dbReference type="EMBL" id="KAL0122650.1"/>
    </source>
</evidence>
<evidence type="ECO:0000313" key="5">
    <source>
        <dbReference type="Proteomes" id="UP001430953"/>
    </source>
</evidence>
<evidence type="ECO:0000256" key="1">
    <source>
        <dbReference type="ARBA" id="ARBA00004604"/>
    </source>
</evidence>
<sequence>MAEVNSNLTLNKTISEQNSVRRKKKKLPLDARHALRKQQPFKFNKSDKDVYMNNKTSFKGQLYKCEKLFDKGASELVIHGLGTAVMKAASLALRLKEIHNETLDLDIKTSTVSLTDNLEALTDDVDDEINNRKNSAIHIHVIRRVPVAVLRSKSR</sequence>
<dbReference type="InterPro" id="IPR036882">
    <property type="entry name" value="Alba-like_dom_sf"/>
</dbReference>
<dbReference type="GO" id="GO:0000172">
    <property type="term" value="C:ribonuclease MRP complex"/>
    <property type="evidence" value="ECO:0007669"/>
    <property type="project" value="InterPro"/>
</dbReference>
<comment type="caution">
    <text evidence="4">The sequence shown here is derived from an EMBL/GenBank/DDBJ whole genome shotgun (WGS) entry which is preliminary data.</text>
</comment>
<dbReference type="SUPFAM" id="SSF82704">
    <property type="entry name" value="AlbA-like"/>
    <property type="match status" value="1"/>
</dbReference>
<organism evidence="4 5">
    <name type="scientific">Cardiocondyla obscurior</name>
    <dbReference type="NCBI Taxonomy" id="286306"/>
    <lineage>
        <taxon>Eukaryota</taxon>
        <taxon>Metazoa</taxon>
        <taxon>Ecdysozoa</taxon>
        <taxon>Arthropoda</taxon>
        <taxon>Hexapoda</taxon>
        <taxon>Insecta</taxon>
        <taxon>Pterygota</taxon>
        <taxon>Neoptera</taxon>
        <taxon>Endopterygota</taxon>
        <taxon>Hymenoptera</taxon>
        <taxon>Apocrita</taxon>
        <taxon>Aculeata</taxon>
        <taxon>Formicoidea</taxon>
        <taxon>Formicidae</taxon>
        <taxon>Myrmicinae</taxon>
        <taxon>Cardiocondyla</taxon>
    </lineage>
</organism>